<evidence type="ECO:0000256" key="8">
    <source>
        <dbReference type="ARBA" id="ARBA00023012"/>
    </source>
</evidence>
<dbReference type="SMART" id="SM00388">
    <property type="entry name" value="HisKA"/>
    <property type="match status" value="1"/>
</dbReference>
<dbReference type="NCBIfam" id="TIGR00229">
    <property type="entry name" value="sensory_box"/>
    <property type="match status" value="1"/>
</dbReference>
<dbReference type="Pfam" id="PF00512">
    <property type="entry name" value="HisKA"/>
    <property type="match status" value="1"/>
</dbReference>
<feature type="domain" description="Response regulatory" evidence="14">
    <location>
        <begin position="394"/>
        <end position="517"/>
    </location>
</feature>
<keyword evidence="3 11" id="KW-0597">Phosphoprotein</keyword>
<dbReference type="InterPro" id="IPR000700">
    <property type="entry name" value="PAS-assoc_C"/>
</dbReference>
<reference evidence="16 17" key="1">
    <citation type="journal article" date="2015" name="Genome Announc.">
        <title>Draft Genome Sequences of Marine Isolates of Thalassomonas viridans and Thalassomonas actiniarum.</title>
        <authorList>
            <person name="Olonade I."/>
            <person name="van Zyl L.J."/>
            <person name="Trindade M."/>
        </authorList>
    </citation>
    <scope>NUCLEOTIDE SEQUENCE [LARGE SCALE GENOMIC DNA]</scope>
    <source>
        <strain evidence="16 17">XOM25</strain>
    </source>
</reference>
<evidence type="ECO:0000256" key="4">
    <source>
        <dbReference type="ARBA" id="ARBA00022679"/>
    </source>
</evidence>
<evidence type="ECO:0000256" key="3">
    <source>
        <dbReference type="ARBA" id="ARBA00022553"/>
    </source>
</evidence>
<dbReference type="PROSITE" id="PS50109">
    <property type="entry name" value="HIS_KIN"/>
    <property type="match status" value="1"/>
</dbReference>
<dbReference type="InterPro" id="IPR005467">
    <property type="entry name" value="His_kinase_dom"/>
</dbReference>
<feature type="domain" description="Histidine kinase" evidence="13">
    <location>
        <begin position="154"/>
        <end position="375"/>
    </location>
</feature>
<evidence type="ECO:0000256" key="12">
    <source>
        <dbReference type="SAM" id="Coils"/>
    </source>
</evidence>
<dbReference type="CDD" id="cd16922">
    <property type="entry name" value="HATPase_EvgS-ArcB-TorS-like"/>
    <property type="match status" value="1"/>
</dbReference>
<comment type="catalytic activity">
    <reaction evidence="1">
        <text>ATP + protein L-histidine = ADP + protein N-phospho-L-histidine.</text>
        <dbReference type="EC" id="2.7.13.3"/>
    </reaction>
</comment>
<dbReference type="InterPro" id="IPR011006">
    <property type="entry name" value="CheY-like_superfamily"/>
</dbReference>
<evidence type="ECO:0000256" key="6">
    <source>
        <dbReference type="ARBA" id="ARBA00022777"/>
    </source>
</evidence>
<keyword evidence="4" id="KW-0808">Transferase</keyword>
<dbReference type="PROSITE" id="PS50110">
    <property type="entry name" value="RESPONSE_REGULATORY"/>
    <property type="match status" value="2"/>
</dbReference>
<dbReference type="PRINTS" id="PR00344">
    <property type="entry name" value="BCTRLSENSOR"/>
</dbReference>
<evidence type="ECO:0000256" key="9">
    <source>
        <dbReference type="ARBA" id="ARBA00064003"/>
    </source>
</evidence>
<dbReference type="PANTHER" id="PTHR45339">
    <property type="entry name" value="HYBRID SIGNAL TRANSDUCTION HISTIDINE KINASE J"/>
    <property type="match status" value="1"/>
</dbReference>
<dbReference type="Gene3D" id="1.10.287.130">
    <property type="match status" value="1"/>
</dbReference>
<protein>
    <recommendedName>
        <fullName evidence="10">Sensory/regulatory protein RpfC</fullName>
        <ecNumber evidence="2">2.7.13.3</ecNumber>
    </recommendedName>
</protein>
<name>A0AAE9Z116_9GAMM</name>
<feature type="modified residue" description="4-aspartylphosphate" evidence="11">
    <location>
        <position position="612"/>
    </location>
</feature>
<sequence>MAETETEEKQLISFLKSALNASPDLIFAKDTHLNYQAVNDAFTGLLQLSDQDILGLKDEEVFRDSDILEWLGTGDYQVLETLKPARSTQWLNLAGENLLLETLKSPIYNDRGKVIGLLGICRNITGEVKAKESLQAEKEKAEQATAAKSEFLARMSHEIRTPMNAVLGLTRLTLQTQLTPEQQDYMEKLLSSGEGLLNLIDDILDFSKIEAGKLTLERTPFSLEKLIRQCINLTAINAHLKGIELITDIASDIPEMLIGDPFRLQQILVNLLNNAVKFTETGTVCLKARIKTKTDDHLVLHCTVIDTGIGISKTQQKNLFDSFTQADVSMTRKHGGTGLGLAISRQLTELMSGNIWLDSEPGQGSRFHFTARLGQAREQVNLKPIKKQQVANLRVLVVDDIRVARMVLLAMLNSLGVKAEQVDNGKDAIAKIKQAHIENSPYDLILMDWRMPDMDGLEASREIYRLHQSAAPPILMVSAFDKDEAKNNALQSGTCIHQFIEKPVSQSTLVDAISTILASPAPATIAKAHIKHAMQTEIQSGLPPQATGCHQQQTATPDFSGFNILIVDDNELNCRVAQGFLKASRINIELAENGLVAIEKIQQKHYDLILMDIQMPQMDGLSATCHIRKILKLEHLPVIAMTAHAMEADVIRSREAGMTAHLTKPITPEVLYQTLSAYLPERPCLAEKKPDNPVQLQD</sequence>
<dbReference type="SUPFAM" id="SSF55874">
    <property type="entry name" value="ATPase domain of HSP90 chaperone/DNA topoisomerase II/histidine kinase"/>
    <property type="match status" value="1"/>
</dbReference>
<dbReference type="Pfam" id="PF08448">
    <property type="entry name" value="PAS_4"/>
    <property type="match status" value="1"/>
</dbReference>
<dbReference type="Proteomes" id="UP000032352">
    <property type="component" value="Chromosome"/>
</dbReference>
<keyword evidence="7" id="KW-0067">ATP-binding</keyword>
<evidence type="ECO:0000313" key="17">
    <source>
        <dbReference type="Proteomes" id="UP000032352"/>
    </source>
</evidence>
<evidence type="ECO:0000259" key="15">
    <source>
        <dbReference type="PROSITE" id="PS50113"/>
    </source>
</evidence>
<evidence type="ECO:0000256" key="7">
    <source>
        <dbReference type="ARBA" id="ARBA00022840"/>
    </source>
</evidence>
<dbReference type="InterPro" id="IPR013656">
    <property type="entry name" value="PAS_4"/>
</dbReference>
<dbReference type="FunFam" id="1.10.287.130:FF:000002">
    <property type="entry name" value="Two-component osmosensing histidine kinase"/>
    <property type="match status" value="1"/>
</dbReference>
<gene>
    <name evidence="16" type="ORF">SG34_022330</name>
</gene>
<dbReference type="SUPFAM" id="SSF47384">
    <property type="entry name" value="Homodimeric domain of signal transducing histidine kinase"/>
    <property type="match status" value="1"/>
</dbReference>
<dbReference type="EMBL" id="CP059733">
    <property type="protein sequence ID" value="WDE04074.1"/>
    <property type="molecule type" value="Genomic_DNA"/>
</dbReference>
<evidence type="ECO:0000256" key="2">
    <source>
        <dbReference type="ARBA" id="ARBA00012438"/>
    </source>
</evidence>
<feature type="modified residue" description="4-aspartylphosphate" evidence="11">
    <location>
        <position position="448"/>
    </location>
</feature>
<keyword evidence="5" id="KW-0547">Nucleotide-binding</keyword>
<dbReference type="InterPro" id="IPR004358">
    <property type="entry name" value="Sig_transdc_His_kin-like_C"/>
</dbReference>
<dbReference type="AlphaFoldDB" id="A0AAE9Z116"/>
<organism evidence="16 17">
    <name type="scientific">Thalassomonas viridans</name>
    <dbReference type="NCBI Taxonomy" id="137584"/>
    <lineage>
        <taxon>Bacteria</taxon>
        <taxon>Pseudomonadati</taxon>
        <taxon>Pseudomonadota</taxon>
        <taxon>Gammaproteobacteria</taxon>
        <taxon>Alteromonadales</taxon>
        <taxon>Colwelliaceae</taxon>
        <taxon>Thalassomonas</taxon>
    </lineage>
</organism>
<dbReference type="Pfam" id="PF02518">
    <property type="entry name" value="HATPase_c"/>
    <property type="match status" value="1"/>
</dbReference>
<dbReference type="Gene3D" id="3.30.565.10">
    <property type="entry name" value="Histidine kinase-like ATPase, C-terminal domain"/>
    <property type="match status" value="1"/>
</dbReference>
<evidence type="ECO:0000256" key="10">
    <source>
        <dbReference type="ARBA" id="ARBA00068150"/>
    </source>
</evidence>
<dbReference type="Gene3D" id="3.40.50.2300">
    <property type="match status" value="2"/>
</dbReference>
<dbReference type="SUPFAM" id="SSF52172">
    <property type="entry name" value="CheY-like"/>
    <property type="match status" value="2"/>
</dbReference>
<dbReference type="GO" id="GO:0000155">
    <property type="term" value="F:phosphorelay sensor kinase activity"/>
    <property type="evidence" value="ECO:0007669"/>
    <property type="project" value="InterPro"/>
</dbReference>
<dbReference type="KEGG" id="tvd:SG34_022330"/>
<dbReference type="CDD" id="cd00082">
    <property type="entry name" value="HisKA"/>
    <property type="match status" value="1"/>
</dbReference>
<dbReference type="EC" id="2.7.13.3" evidence="2"/>
<keyword evidence="17" id="KW-1185">Reference proteome</keyword>
<evidence type="ECO:0000259" key="13">
    <source>
        <dbReference type="PROSITE" id="PS50109"/>
    </source>
</evidence>
<evidence type="ECO:0000259" key="14">
    <source>
        <dbReference type="PROSITE" id="PS50110"/>
    </source>
</evidence>
<feature type="coiled-coil region" evidence="12">
    <location>
        <begin position="124"/>
        <end position="154"/>
    </location>
</feature>
<accession>A0AAE9Z116</accession>
<dbReference type="InterPro" id="IPR036097">
    <property type="entry name" value="HisK_dim/P_sf"/>
</dbReference>
<dbReference type="PROSITE" id="PS50113">
    <property type="entry name" value="PAC"/>
    <property type="match status" value="1"/>
</dbReference>
<evidence type="ECO:0000256" key="11">
    <source>
        <dbReference type="PROSITE-ProRule" id="PRU00169"/>
    </source>
</evidence>
<dbReference type="InterPro" id="IPR003594">
    <property type="entry name" value="HATPase_dom"/>
</dbReference>
<dbReference type="InterPro" id="IPR001789">
    <property type="entry name" value="Sig_transdc_resp-reg_receiver"/>
</dbReference>
<dbReference type="InterPro" id="IPR036890">
    <property type="entry name" value="HATPase_C_sf"/>
</dbReference>
<proteinExistence type="predicted"/>
<dbReference type="PANTHER" id="PTHR45339:SF1">
    <property type="entry name" value="HYBRID SIGNAL TRANSDUCTION HISTIDINE KINASE J"/>
    <property type="match status" value="1"/>
</dbReference>
<keyword evidence="12" id="KW-0175">Coiled coil</keyword>
<feature type="domain" description="Response regulatory" evidence="14">
    <location>
        <begin position="563"/>
        <end position="679"/>
    </location>
</feature>
<dbReference type="FunFam" id="3.30.565.10:FF:000010">
    <property type="entry name" value="Sensor histidine kinase RcsC"/>
    <property type="match status" value="1"/>
</dbReference>
<dbReference type="GO" id="GO:0005524">
    <property type="term" value="F:ATP binding"/>
    <property type="evidence" value="ECO:0007669"/>
    <property type="project" value="UniProtKB-KW"/>
</dbReference>
<dbReference type="CDD" id="cd17546">
    <property type="entry name" value="REC_hyHK_CKI1_RcsC-like"/>
    <property type="match status" value="2"/>
</dbReference>
<feature type="domain" description="PAC" evidence="15">
    <location>
        <begin position="84"/>
        <end position="136"/>
    </location>
</feature>
<dbReference type="SMART" id="SM00448">
    <property type="entry name" value="REC"/>
    <property type="match status" value="2"/>
</dbReference>
<comment type="subunit">
    <text evidence="9">At low DSF concentrations, interacts with RpfF.</text>
</comment>
<evidence type="ECO:0000256" key="5">
    <source>
        <dbReference type="ARBA" id="ARBA00022741"/>
    </source>
</evidence>
<dbReference type="Pfam" id="PF00072">
    <property type="entry name" value="Response_reg"/>
    <property type="match status" value="2"/>
</dbReference>
<dbReference type="RefSeq" id="WP_161797931.1">
    <property type="nucleotide sequence ID" value="NZ_CP059733.1"/>
</dbReference>
<dbReference type="InterPro" id="IPR000014">
    <property type="entry name" value="PAS"/>
</dbReference>
<dbReference type="SMART" id="SM00387">
    <property type="entry name" value="HATPase_c"/>
    <property type="match status" value="1"/>
</dbReference>
<dbReference type="InterPro" id="IPR003661">
    <property type="entry name" value="HisK_dim/P_dom"/>
</dbReference>
<dbReference type="SUPFAM" id="SSF55785">
    <property type="entry name" value="PYP-like sensor domain (PAS domain)"/>
    <property type="match status" value="1"/>
</dbReference>
<keyword evidence="8" id="KW-0902">Two-component regulatory system</keyword>
<reference evidence="16 17" key="2">
    <citation type="journal article" date="2022" name="Mar. Drugs">
        <title>Bioassay-Guided Fractionation Leads to the Detection of Cholic Acid Generated by the Rare Thalassomonas sp.</title>
        <authorList>
            <person name="Pheiffer F."/>
            <person name="Schneider Y.K."/>
            <person name="Hansen E.H."/>
            <person name="Andersen J.H."/>
            <person name="Isaksson J."/>
            <person name="Busche T."/>
            <person name="R C."/>
            <person name="Kalinowski J."/>
            <person name="Zyl L.V."/>
            <person name="Trindade M."/>
        </authorList>
    </citation>
    <scope>NUCLEOTIDE SEQUENCE [LARGE SCALE GENOMIC DNA]</scope>
    <source>
        <strain evidence="16 17">XOM25</strain>
    </source>
</reference>
<dbReference type="InterPro" id="IPR035965">
    <property type="entry name" value="PAS-like_dom_sf"/>
</dbReference>
<keyword evidence="6" id="KW-0418">Kinase</keyword>
<evidence type="ECO:0000256" key="1">
    <source>
        <dbReference type="ARBA" id="ARBA00000085"/>
    </source>
</evidence>
<dbReference type="Gene3D" id="3.30.450.20">
    <property type="entry name" value="PAS domain"/>
    <property type="match status" value="1"/>
</dbReference>
<dbReference type="SMART" id="SM00091">
    <property type="entry name" value="PAS"/>
    <property type="match status" value="1"/>
</dbReference>
<evidence type="ECO:0000313" key="16">
    <source>
        <dbReference type="EMBL" id="WDE04074.1"/>
    </source>
</evidence>